<dbReference type="KEGG" id="pte:PTT_12037"/>
<dbReference type="Proteomes" id="UP000001067">
    <property type="component" value="Unassembled WGS sequence"/>
</dbReference>
<dbReference type="EMBL" id="GL534905">
    <property type="protein sequence ID" value="EFQ91172.1"/>
    <property type="molecule type" value="Genomic_DNA"/>
</dbReference>
<evidence type="ECO:0000313" key="3">
    <source>
        <dbReference type="Proteomes" id="UP000001067"/>
    </source>
</evidence>
<gene>
    <name evidence="2" type="ORF">PTT_12037</name>
</gene>
<dbReference type="OrthoDB" id="3675232at2759"/>
<dbReference type="AlphaFoldDB" id="E3RSU9"/>
<keyword evidence="3" id="KW-1185">Reference proteome</keyword>
<organism evidence="3">
    <name type="scientific">Pyrenophora teres f. teres (strain 0-1)</name>
    <name type="common">Barley net blotch fungus</name>
    <name type="synonym">Drechslera teres f. teres</name>
    <dbReference type="NCBI Taxonomy" id="861557"/>
    <lineage>
        <taxon>Eukaryota</taxon>
        <taxon>Fungi</taxon>
        <taxon>Dikarya</taxon>
        <taxon>Ascomycota</taxon>
        <taxon>Pezizomycotina</taxon>
        <taxon>Dothideomycetes</taxon>
        <taxon>Pleosporomycetidae</taxon>
        <taxon>Pleosporales</taxon>
        <taxon>Pleosporineae</taxon>
        <taxon>Pleosporaceae</taxon>
        <taxon>Pyrenophora</taxon>
    </lineage>
</organism>
<reference evidence="2 3" key="1">
    <citation type="journal article" date="2010" name="Genome Biol.">
        <title>A first genome assembly of the barley fungal pathogen Pyrenophora teres f. teres.</title>
        <authorList>
            <person name="Ellwood S.R."/>
            <person name="Liu Z."/>
            <person name="Syme R.A."/>
            <person name="Lai Z."/>
            <person name="Hane J.K."/>
            <person name="Keiper F."/>
            <person name="Moffat C.S."/>
            <person name="Oliver R.P."/>
            <person name="Friesen T.L."/>
        </authorList>
    </citation>
    <scope>NUCLEOTIDE SEQUENCE [LARGE SCALE GENOMIC DNA]</scope>
    <source>
        <strain evidence="2 3">0-1</strain>
    </source>
</reference>
<protein>
    <submittedName>
        <fullName evidence="2">Uncharacterized protein</fullName>
    </submittedName>
</protein>
<dbReference type="HOGENOM" id="CLU_514821_0_0_1"/>
<evidence type="ECO:0000313" key="2">
    <source>
        <dbReference type="EMBL" id="EFQ91172.1"/>
    </source>
</evidence>
<feature type="compositionally biased region" description="Acidic residues" evidence="1">
    <location>
        <begin position="322"/>
        <end position="338"/>
    </location>
</feature>
<evidence type="ECO:0000256" key="1">
    <source>
        <dbReference type="SAM" id="MobiDB-lite"/>
    </source>
</evidence>
<sequence>MAALPKNNAFGAGSPSWNMAFPDGNLTAVEILTYLPHWLKSIDVVDRFVSHGAKSSHIAAIINESRVLPSGEQLRPNSVLVMMQYSMRRAGYEEWSVSTHSEYPQEIPRPEWNLDVTGFRTPCTTHPKEINSPTPQKVKRNQEVEPIEFRDLARYVKMHPCGDDALDLARCVQYAVEHQHESWLFPTHFSILVAHLGGPAIVTHAHLDREAFARRNNYSFSPVRSPKTKNNNMRSKVKTKTGKATFEDLLLASSAQKRTVDGMAKVALDNKRRSGRLVGKQINFAEPSDNDDADKTDFDSPYATPAKKRKLSRLPLTPQSIDDGEFVQYESDDDDDMPAGESSEVETPSPTPTVHGRAAARKARVNIKAAFVEHITPLKQTTIENGASTQKTMAQKPLPAYMNTAFEPEVMNAAYMFSSRQPIRLAPPMLSYNRLKIDDDSIFLYAAPPHTNLDDMYASAYDSARFNGPRRHAPFRELHLLTDPAVFDTSDWAENIRWAKEQYTHFETVWTEYGYYLECITAHRHKIHWVSEEMIRAGMAGF</sequence>
<proteinExistence type="predicted"/>
<feature type="region of interest" description="Disordered" evidence="1">
    <location>
        <begin position="278"/>
        <end position="359"/>
    </location>
</feature>
<dbReference type="eggNOG" id="ENOG502RR4X">
    <property type="taxonomic scope" value="Eukaryota"/>
</dbReference>
<name>E3RSU9_PYRTT</name>
<accession>E3RSU9</accession>